<evidence type="ECO:0000313" key="1">
    <source>
        <dbReference type="EMBL" id="PTL39931.1"/>
    </source>
</evidence>
<protein>
    <recommendedName>
        <fullName evidence="3">DUF2642 domain-containing protein</fullName>
    </recommendedName>
</protein>
<dbReference type="OrthoDB" id="1798608at2"/>
<sequence length="62" mass="7008">MAEKILHSYIGQQCKITTLLGEKVSGEIKSIEGKWIELQVGKAKEFVNTEYVERIKLTDPDA</sequence>
<evidence type="ECO:0008006" key="3">
    <source>
        <dbReference type="Google" id="ProtNLM"/>
    </source>
</evidence>
<dbReference type="AlphaFoldDB" id="A0A2T4U956"/>
<dbReference type="RefSeq" id="WP_107583518.1">
    <property type="nucleotide sequence ID" value="NZ_PZJJ01000003.1"/>
</dbReference>
<keyword evidence="2" id="KW-1185">Reference proteome</keyword>
<gene>
    <name evidence="1" type="ORF">C6Y45_02815</name>
</gene>
<proteinExistence type="predicted"/>
<comment type="caution">
    <text evidence="1">The sequence shown here is derived from an EMBL/GenBank/DDBJ whole genome shotgun (WGS) entry which is preliminary data.</text>
</comment>
<dbReference type="Proteomes" id="UP000240509">
    <property type="component" value="Unassembled WGS sequence"/>
</dbReference>
<dbReference type="EMBL" id="PZJJ01000003">
    <property type="protein sequence ID" value="PTL39931.1"/>
    <property type="molecule type" value="Genomic_DNA"/>
</dbReference>
<accession>A0A2T4U956</accession>
<evidence type="ECO:0000313" key="2">
    <source>
        <dbReference type="Proteomes" id="UP000240509"/>
    </source>
</evidence>
<reference evidence="1 2" key="1">
    <citation type="submission" date="2018-03" db="EMBL/GenBank/DDBJ databases">
        <title>Alkalicoccus saliphilus sp. nov., isolated from a mineral pool.</title>
        <authorList>
            <person name="Zhao B."/>
        </authorList>
    </citation>
    <scope>NUCLEOTIDE SEQUENCE [LARGE SCALE GENOMIC DNA]</scope>
    <source>
        <strain evidence="1 2">6AG</strain>
    </source>
</reference>
<organism evidence="1 2">
    <name type="scientific">Alkalicoccus saliphilus</name>
    <dbReference type="NCBI Taxonomy" id="200989"/>
    <lineage>
        <taxon>Bacteria</taxon>
        <taxon>Bacillati</taxon>
        <taxon>Bacillota</taxon>
        <taxon>Bacilli</taxon>
        <taxon>Bacillales</taxon>
        <taxon>Bacillaceae</taxon>
        <taxon>Alkalicoccus</taxon>
    </lineage>
</organism>
<name>A0A2T4U956_9BACI</name>